<accession>A0ABC8SJK1</accession>
<evidence type="ECO:0000256" key="5">
    <source>
        <dbReference type="ARBA" id="ARBA00023242"/>
    </source>
</evidence>
<gene>
    <name evidence="8" type="ORF">ILEXP_LOCUS25912</name>
</gene>
<dbReference type="Proteomes" id="UP001642360">
    <property type="component" value="Unassembled WGS sequence"/>
</dbReference>
<evidence type="ECO:0000256" key="6">
    <source>
        <dbReference type="ARBA" id="ARBA00024199"/>
    </source>
</evidence>
<protein>
    <submittedName>
        <fullName evidence="8">Uncharacterized protein</fullName>
    </submittedName>
</protein>
<evidence type="ECO:0000256" key="4">
    <source>
        <dbReference type="ARBA" id="ARBA00022864"/>
    </source>
</evidence>
<proteinExistence type="inferred from homology"/>
<feature type="compositionally biased region" description="Basic residues" evidence="7">
    <location>
        <begin position="93"/>
        <end position="108"/>
    </location>
</feature>
<reference evidence="8 9" key="1">
    <citation type="submission" date="2024-02" db="EMBL/GenBank/DDBJ databases">
        <authorList>
            <person name="Vignale AGUSTIN F."/>
            <person name="Sosa J E."/>
            <person name="Modenutti C."/>
        </authorList>
    </citation>
    <scope>NUCLEOTIDE SEQUENCE [LARGE SCALE GENOMIC DNA]</scope>
</reference>
<evidence type="ECO:0000256" key="7">
    <source>
        <dbReference type="SAM" id="MobiDB-lite"/>
    </source>
</evidence>
<evidence type="ECO:0000256" key="2">
    <source>
        <dbReference type="ARBA" id="ARBA00022490"/>
    </source>
</evidence>
<feature type="compositionally biased region" description="Acidic residues" evidence="7">
    <location>
        <begin position="53"/>
        <end position="64"/>
    </location>
</feature>
<sequence length="146" mass="15789">MESSKVLGCTEECSSNESGWTMYIASPIQETENSDNDNNSSEGKGDKNANDGNNDDDDESDDSMASDASSGPNHQGLFSESVKRSPGVGVFKHVGKNQRKCSAKKPHQQVKNLLDMKIKAEKEKRGGRSDTATPYAYGGAKVRKLN</sequence>
<comment type="subcellular location">
    <subcellularLocation>
        <location evidence="1">Cytoplasm</location>
    </subcellularLocation>
</comment>
<keyword evidence="2" id="KW-0963">Cytoplasm</keyword>
<feature type="compositionally biased region" description="Basic and acidic residues" evidence="7">
    <location>
        <begin position="114"/>
        <end position="128"/>
    </location>
</feature>
<keyword evidence="9" id="KW-1185">Reference proteome</keyword>
<organism evidence="8 9">
    <name type="scientific">Ilex paraguariensis</name>
    <name type="common">yerba mate</name>
    <dbReference type="NCBI Taxonomy" id="185542"/>
    <lineage>
        <taxon>Eukaryota</taxon>
        <taxon>Viridiplantae</taxon>
        <taxon>Streptophyta</taxon>
        <taxon>Embryophyta</taxon>
        <taxon>Tracheophyta</taxon>
        <taxon>Spermatophyta</taxon>
        <taxon>Magnoliopsida</taxon>
        <taxon>eudicotyledons</taxon>
        <taxon>Gunneridae</taxon>
        <taxon>Pentapetalae</taxon>
        <taxon>asterids</taxon>
        <taxon>campanulids</taxon>
        <taxon>Aquifoliales</taxon>
        <taxon>Aquifoliaceae</taxon>
        <taxon>Ilex</taxon>
    </lineage>
</organism>
<keyword evidence="4" id="KW-0932">Cytokinin signaling pathway</keyword>
<name>A0ABC8SJK1_9AQUA</name>
<keyword evidence="3" id="KW-0203">Cytokinin biosynthesis</keyword>
<dbReference type="PANTHER" id="PTHR33347:SF31">
    <property type="entry name" value="PROTEIN SOB FIVE-LIKE 1"/>
    <property type="match status" value="1"/>
</dbReference>
<evidence type="ECO:0000313" key="9">
    <source>
        <dbReference type="Proteomes" id="UP001642360"/>
    </source>
</evidence>
<evidence type="ECO:0000313" key="8">
    <source>
        <dbReference type="EMBL" id="CAK9157364.1"/>
    </source>
</evidence>
<keyword evidence="5" id="KW-0539">Nucleus</keyword>
<dbReference type="GO" id="GO:0009736">
    <property type="term" value="P:cytokinin-activated signaling pathway"/>
    <property type="evidence" value="ECO:0007669"/>
    <property type="project" value="UniProtKB-KW"/>
</dbReference>
<comment type="caution">
    <text evidence="8">The sequence shown here is derived from an EMBL/GenBank/DDBJ whole genome shotgun (WGS) entry which is preliminary data.</text>
</comment>
<dbReference type="GO" id="GO:0009691">
    <property type="term" value="P:cytokinin biosynthetic process"/>
    <property type="evidence" value="ECO:0007669"/>
    <property type="project" value="UniProtKB-KW"/>
</dbReference>
<dbReference type="EMBL" id="CAUOFW020002981">
    <property type="protein sequence ID" value="CAK9157364.1"/>
    <property type="molecule type" value="Genomic_DNA"/>
</dbReference>
<feature type="region of interest" description="Disordered" evidence="7">
    <location>
        <begin position="20"/>
        <end position="146"/>
    </location>
</feature>
<evidence type="ECO:0000256" key="1">
    <source>
        <dbReference type="ARBA" id="ARBA00004496"/>
    </source>
</evidence>
<dbReference type="PANTHER" id="PTHR33347">
    <property type="entry name" value="OSJNBA0091C07.3 PROTEIN"/>
    <property type="match status" value="1"/>
</dbReference>
<evidence type="ECO:0000256" key="3">
    <source>
        <dbReference type="ARBA" id="ARBA00022712"/>
    </source>
</evidence>
<dbReference type="InterPro" id="IPR044670">
    <property type="entry name" value="SOFL"/>
</dbReference>
<comment type="similarity">
    <text evidence="6">Belongs to the SOFL plant protein family.</text>
</comment>
<dbReference type="AlphaFoldDB" id="A0ABC8SJK1"/>
<dbReference type="GO" id="GO:0005737">
    <property type="term" value="C:cytoplasm"/>
    <property type="evidence" value="ECO:0007669"/>
    <property type="project" value="UniProtKB-SubCell"/>
</dbReference>